<dbReference type="Gene3D" id="3.30.70.330">
    <property type="match status" value="1"/>
</dbReference>
<dbReference type="SMART" id="SM00333">
    <property type="entry name" value="TUDOR"/>
    <property type="match status" value="2"/>
</dbReference>
<name>W8B047_CERCA</name>
<evidence type="ECO:0000256" key="3">
    <source>
        <dbReference type="ARBA" id="ARBA00022833"/>
    </source>
</evidence>
<evidence type="ECO:0000256" key="2">
    <source>
        <dbReference type="ARBA" id="ARBA00022771"/>
    </source>
</evidence>
<dbReference type="EMBL" id="GAMC01016109">
    <property type="protein sequence ID" value="JAB90446.1"/>
    <property type="molecule type" value="mRNA"/>
</dbReference>
<dbReference type="Pfam" id="PF00567">
    <property type="entry name" value="TUDOR"/>
    <property type="match status" value="2"/>
</dbReference>
<evidence type="ECO:0000259" key="6">
    <source>
        <dbReference type="PROSITE" id="PS50304"/>
    </source>
</evidence>
<dbReference type="InterPro" id="IPR012677">
    <property type="entry name" value="Nucleotide-bd_a/b_plait_sf"/>
</dbReference>
<dbReference type="SUPFAM" id="SSF63748">
    <property type="entry name" value="Tudor/PWWP/MBT"/>
    <property type="match status" value="2"/>
</dbReference>
<evidence type="ECO:0000256" key="4">
    <source>
        <dbReference type="PROSITE-ProRule" id="PRU00134"/>
    </source>
</evidence>
<gene>
    <name evidence="8" type="primary">TDRD1</name>
</gene>
<dbReference type="InterPro" id="IPR035979">
    <property type="entry name" value="RBD_domain_sf"/>
</dbReference>
<dbReference type="GO" id="GO:0005737">
    <property type="term" value="C:cytoplasm"/>
    <property type="evidence" value="ECO:0007669"/>
    <property type="project" value="UniProtKB-ARBA"/>
</dbReference>
<dbReference type="InterPro" id="IPR035437">
    <property type="entry name" value="SNase_OB-fold_sf"/>
</dbReference>
<dbReference type="Gene3D" id="2.30.30.140">
    <property type="match status" value="2"/>
</dbReference>
<organism evidence="8">
    <name type="scientific">Ceratitis capitata</name>
    <name type="common">Mediterranean fruit fly</name>
    <name type="synonym">Tephritis capitata</name>
    <dbReference type="NCBI Taxonomy" id="7213"/>
    <lineage>
        <taxon>Eukaryota</taxon>
        <taxon>Metazoa</taxon>
        <taxon>Ecdysozoa</taxon>
        <taxon>Arthropoda</taxon>
        <taxon>Hexapoda</taxon>
        <taxon>Insecta</taxon>
        <taxon>Pterygota</taxon>
        <taxon>Neoptera</taxon>
        <taxon>Endopterygota</taxon>
        <taxon>Diptera</taxon>
        <taxon>Brachycera</taxon>
        <taxon>Muscomorpha</taxon>
        <taxon>Tephritoidea</taxon>
        <taxon>Tephritidae</taxon>
        <taxon>Ceratitis</taxon>
        <taxon>Ceratitis</taxon>
    </lineage>
</organism>
<feature type="domain" description="Tudor" evidence="6">
    <location>
        <begin position="436"/>
        <end position="497"/>
    </location>
</feature>
<keyword evidence="1" id="KW-0479">Metal-binding</keyword>
<keyword evidence="3" id="KW-0862">Zinc</keyword>
<dbReference type="EMBL" id="GAMC01016102">
    <property type="protein sequence ID" value="JAB90453.1"/>
    <property type="molecule type" value="mRNA"/>
</dbReference>
<dbReference type="KEGG" id="ccat:101460373"/>
<dbReference type="SUPFAM" id="SSF54928">
    <property type="entry name" value="RNA-binding domain, RBD"/>
    <property type="match status" value="1"/>
</dbReference>
<feature type="compositionally biased region" description="Polar residues" evidence="5">
    <location>
        <begin position="349"/>
        <end position="369"/>
    </location>
</feature>
<dbReference type="InterPro" id="IPR002893">
    <property type="entry name" value="Znf_MYND"/>
</dbReference>
<accession>W8B047</accession>
<dbReference type="OrthoDB" id="10023235at2759"/>
<feature type="domain" description="Tudor" evidence="6">
    <location>
        <begin position="643"/>
        <end position="702"/>
    </location>
</feature>
<evidence type="ECO:0000313" key="8">
    <source>
        <dbReference type="EMBL" id="JAB90453.1"/>
    </source>
</evidence>
<evidence type="ECO:0000256" key="5">
    <source>
        <dbReference type="SAM" id="MobiDB-lite"/>
    </source>
</evidence>
<evidence type="ECO:0000259" key="7">
    <source>
        <dbReference type="PROSITE" id="PS50865"/>
    </source>
</evidence>
<feature type="region of interest" description="Disordered" evidence="5">
    <location>
        <begin position="42"/>
        <end position="62"/>
    </location>
</feature>
<reference evidence="8" key="1">
    <citation type="submission" date="2013-07" db="EMBL/GenBank/DDBJ databases">
        <authorList>
            <person name="Geib S."/>
        </authorList>
    </citation>
    <scope>NUCLEOTIDE SEQUENCE</scope>
</reference>
<reference evidence="8" key="2">
    <citation type="journal article" date="2014" name="BMC Genomics">
        <title>A genomic perspective to assessing quality of mass-reared SIT flies used in Mediterranean fruit fly (Ceratitis capitata) eradication in California.</title>
        <authorList>
            <person name="Calla B."/>
            <person name="Hall B."/>
            <person name="Hou S."/>
            <person name="Geib S.M."/>
        </authorList>
    </citation>
    <scope>NUCLEOTIDE SEQUENCE</scope>
</reference>
<dbReference type="PANTHER" id="PTHR22948:SF76">
    <property type="entry name" value="FI20010P1-RELATED"/>
    <property type="match status" value="1"/>
</dbReference>
<dbReference type="PROSITE" id="PS50865">
    <property type="entry name" value="ZF_MYND_2"/>
    <property type="match status" value="1"/>
</dbReference>
<dbReference type="GO" id="GO:0008270">
    <property type="term" value="F:zinc ion binding"/>
    <property type="evidence" value="ECO:0007669"/>
    <property type="project" value="UniProtKB-KW"/>
</dbReference>
<dbReference type="InterPro" id="IPR002999">
    <property type="entry name" value="Tudor"/>
</dbReference>
<dbReference type="AlphaFoldDB" id="W8B047"/>
<feature type="domain" description="MYND-type" evidence="7">
    <location>
        <begin position="298"/>
        <end position="333"/>
    </location>
</feature>
<dbReference type="SUPFAM" id="SSF144232">
    <property type="entry name" value="HIT/MYND zinc finger-like"/>
    <property type="match status" value="1"/>
</dbReference>
<keyword evidence="2 4" id="KW-0863">Zinc-finger</keyword>
<dbReference type="InterPro" id="IPR050621">
    <property type="entry name" value="Tudor_domain_containing"/>
</dbReference>
<dbReference type="Gene3D" id="2.40.50.90">
    <property type="match status" value="1"/>
</dbReference>
<sequence length="770" mass="88429">MSNDKAVNEVQKLLDAWNPMKDDYTNSRFNNYSSGPGAYLDPALQPSEQAKRGGKQPAYAKEANGDTATKYVPYLVLKHLPEGITKNAIYNICTRYGRVSDVRDSKKNDYFFIDFPTVAEMEAVYRALVKNQYGFHVLVGKQKNKQQTEPIPSDNEENVEPANLDRNAIDFENRNYRSSDKHLPRPHFKHTPFVNSAAYDSKDSFLRRNDPQRHFLITEDAHDLERAGITDNTTKIDIDSSKYKYHTGRAYIEMPEKSRKFIDEKSLQSLGTYDPVREIYENNHKSRQTNRPINIGQCENCNRPCDIVCARCREFFCGLECQRKAWPKHRQTCGKEKLNDLKPKKEEQTNISTSVNNQKESSPKTASSSVALLSPLNQEESSEALSKNNLRNGNLVTLTAISKTNIVFIRSKADEDNFAFFKLINEVQSAGKSLKKLTKPPICGQIVIANFKNQFHRAMILNSDNEQCIKIVYMDYGNLDARKLEDLYEAPPQLVNVRRFVEPVILKDVPEMYMTDEIRKFMYSYLNGIDLVLKFDEKSDLISDKGIYKVELIDETTNQNFNKMVIKLCKPIEPLDTDEAFYANYLPQKQLPEGDNIELVVMDNSLLCTGCISCTTKDWAIEVEKFQKDLQVYASSLKEQCYTPRIDELCIAKYKLDGKWYRGRCLEIVGDGYPSIIFLDYGNISMIHVNDIRRYPAQFTFPIYTSDCEIKGLPEQCETKLVQKLEELIPNGSTIICDSVTIYKEDNFHAITLRKLITNLKTEGLIKEEN</sequence>
<dbReference type="PANTHER" id="PTHR22948">
    <property type="entry name" value="TUDOR DOMAIN CONTAINING PROTEIN"/>
    <property type="match status" value="1"/>
</dbReference>
<feature type="region of interest" description="Disordered" evidence="5">
    <location>
        <begin position="344"/>
        <end position="369"/>
    </location>
</feature>
<dbReference type="CDD" id="cd00590">
    <property type="entry name" value="RRM_SF"/>
    <property type="match status" value="1"/>
</dbReference>
<feature type="region of interest" description="Disordered" evidence="5">
    <location>
        <begin position="142"/>
        <end position="163"/>
    </location>
</feature>
<dbReference type="PROSITE" id="PS50304">
    <property type="entry name" value="TUDOR"/>
    <property type="match status" value="2"/>
</dbReference>
<protein>
    <submittedName>
        <fullName evidence="8">Tudor domain-containing protein 1</fullName>
    </submittedName>
</protein>
<dbReference type="GO" id="GO:0003676">
    <property type="term" value="F:nucleic acid binding"/>
    <property type="evidence" value="ECO:0007669"/>
    <property type="project" value="InterPro"/>
</dbReference>
<dbReference type="Gene3D" id="6.10.140.2220">
    <property type="match status" value="1"/>
</dbReference>
<proteinExistence type="evidence at transcript level"/>
<evidence type="ECO:0000256" key="1">
    <source>
        <dbReference type="ARBA" id="ARBA00022723"/>
    </source>
</evidence>